<name>A0A9D5ACV7_PEA</name>
<sequence>MWHTLVRRLDPFAVQLAKGNCDCAEIDVDIYETKNTYQFGQDGLPIHFKRSGLTIQAQIWMTFLLHNVTPTIHTSIVTLKTPHLIWYIMKGKTSRHNKGDL</sequence>
<reference evidence="1 2" key="1">
    <citation type="journal article" date="2022" name="Nat. Genet.">
        <title>Improved pea reference genome and pan-genome highlight genomic features and evolutionary characteristics.</title>
        <authorList>
            <person name="Yang T."/>
            <person name="Liu R."/>
            <person name="Luo Y."/>
            <person name="Hu S."/>
            <person name="Wang D."/>
            <person name="Wang C."/>
            <person name="Pandey M.K."/>
            <person name="Ge S."/>
            <person name="Xu Q."/>
            <person name="Li N."/>
            <person name="Li G."/>
            <person name="Huang Y."/>
            <person name="Saxena R.K."/>
            <person name="Ji Y."/>
            <person name="Li M."/>
            <person name="Yan X."/>
            <person name="He Y."/>
            <person name="Liu Y."/>
            <person name="Wang X."/>
            <person name="Xiang C."/>
            <person name="Varshney R.K."/>
            <person name="Ding H."/>
            <person name="Gao S."/>
            <person name="Zong X."/>
        </authorList>
    </citation>
    <scope>NUCLEOTIDE SEQUENCE [LARGE SCALE GENOMIC DNA]</scope>
    <source>
        <strain evidence="1 2">cv. Zhongwan 6</strain>
    </source>
</reference>
<proteinExistence type="predicted"/>
<protein>
    <submittedName>
        <fullName evidence="1">Uncharacterized protein</fullName>
    </submittedName>
</protein>
<evidence type="ECO:0000313" key="2">
    <source>
        <dbReference type="Proteomes" id="UP001058974"/>
    </source>
</evidence>
<dbReference type="AlphaFoldDB" id="A0A9D5ACV7"/>
<dbReference type="EMBL" id="JAMSHJ010000006">
    <property type="protein sequence ID" value="KAI5400985.1"/>
    <property type="molecule type" value="Genomic_DNA"/>
</dbReference>
<accession>A0A9D5ACV7</accession>
<dbReference type="Proteomes" id="UP001058974">
    <property type="component" value="Chromosome 6"/>
</dbReference>
<gene>
    <name evidence="1" type="ORF">KIW84_065719</name>
</gene>
<comment type="caution">
    <text evidence="1">The sequence shown here is derived from an EMBL/GenBank/DDBJ whole genome shotgun (WGS) entry which is preliminary data.</text>
</comment>
<evidence type="ECO:0000313" key="1">
    <source>
        <dbReference type="EMBL" id="KAI5400985.1"/>
    </source>
</evidence>
<dbReference type="Gramene" id="Psat06G0571900-T1">
    <property type="protein sequence ID" value="KAI5400985.1"/>
    <property type="gene ID" value="KIW84_065719"/>
</dbReference>
<keyword evidence="2" id="KW-1185">Reference proteome</keyword>
<organism evidence="1 2">
    <name type="scientific">Pisum sativum</name>
    <name type="common">Garden pea</name>
    <name type="synonym">Lathyrus oleraceus</name>
    <dbReference type="NCBI Taxonomy" id="3888"/>
    <lineage>
        <taxon>Eukaryota</taxon>
        <taxon>Viridiplantae</taxon>
        <taxon>Streptophyta</taxon>
        <taxon>Embryophyta</taxon>
        <taxon>Tracheophyta</taxon>
        <taxon>Spermatophyta</taxon>
        <taxon>Magnoliopsida</taxon>
        <taxon>eudicotyledons</taxon>
        <taxon>Gunneridae</taxon>
        <taxon>Pentapetalae</taxon>
        <taxon>rosids</taxon>
        <taxon>fabids</taxon>
        <taxon>Fabales</taxon>
        <taxon>Fabaceae</taxon>
        <taxon>Papilionoideae</taxon>
        <taxon>50 kb inversion clade</taxon>
        <taxon>NPAAA clade</taxon>
        <taxon>Hologalegina</taxon>
        <taxon>IRL clade</taxon>
        <taxon>Fabeae</taxon>
        <taxon>Lathyrus</taxon>
    </lineage>
</organism>